<sequence>MSPMHRSDSTEIQPDSTGTLSPIANGSVSAISYLAFSDGSFMMTLRIVVLSKLILSSVEMSSDSNKRNDIAWNYAIQGSSRSAIKCVFCEKTYNGGITRHKQHLIGEFKNVVQCTLCSPEVREEVKAFVDKKNVTRTQMNFEASMNLIDEDDEIDEDARTVTKGPLNLYFSAKQQEKGKGEEGLGLEAKKILRDRAVSAFAAWMYHAGLPFNCVNYKTFDKFIEDVGQYGPGMKPPSYHEVRVTHLKKEVKKIDQIIEEHKVEWNKFGCSIMMDKWTARNEKMIINVLVNSPRGSVFLESHDASNSSTDGSKMYSLFRKTIDKIGKENVVQIVTDNASENVSAGRMMEAMYPHIYWTPCAIHCINLMFGDIFKENPYASVFTKAVRVYSYISQRPLLLNLMRKFTNERNLVRPAKTRFATAFLTLHSFYLQKKKLRKLVLSNEWKDNRYAKEVAGKETAKVLISPSFWNDVVQALKVGGPLTKVLRMVDGERKPPMGYLYEAMDRAKETIATSFEGDIRKYEKVFEIIDIRWENQLHRPLHAAGHLLNPGLFYKNTRDETLASEVWIGYHACLEKLVPNSATIDQIGEEFGRYSQAEGLFGLQAAIRARDIRSPVEWWKQFGHQTPNLQKFAIKVLSLTCSASGCERNWSVFEHIHSKKRNRLELSRLNDLVYIKYNRTLRRRYEARDTIDPILLDNIDEANEWLTGAPQNHEVEQVYEGDDLDWGTVSMAVGVEENIYGLRGSSSSYKGKGVASSSQSLIDENSEDEEDDSQYNANIYKGALVSGNRDNPSLVHVVYHFVIILYFFSFLILLFGLDHRYLVPRDMSVGQFIHILSGRLHLAPGKALYMFVNNTLPHTTSLMETVYDSFKDKDGFFYMCYSSEKTFGRANS</sequence>
<reference evidence="1" key="1">
    <citation type="journal article" date="2014" name="Nat. Commun.">
        <title>The tobacco genome sequence and its comparison with those of tomato and potato.</title>
        <authorList>
            <person name="Sierro N."/>
            <person name="Battey J.N."/>
            <person name="Ouadi S."/>
            <person name="Bakaher N."/>
            <person name="Bovet L."/>
            <person name="Willig A."/>
            <person name="Goepfert S."/>
            <person name="Peitsch M.C."/>
            <person name="Ivanov N.V."/>
        </authorList>
    </citation>
    <scope>NUCLEOTIDE SEQUENCE [LARGE SCALE GENOMIC DNA]</scope>
</reference>
<keyword evidence="1" id="KW-1185">Reference proteome</keyword>
<reference evidence="2" key="2">
    <citation type="submission" date="2025-08" db="UniProtKB">
        <authorList>
            <consortium name="RefSeq"/>
        </authorList>
    </citation>
    <scope>IDENTIFICATION</scope>
    <source>
        <tissue evidence="2">Leaf</tissue>
    </source>
</reference>
<protein>
    <submittedName>
        <fullName evidence="2">Uncharacterized protein LOC107825111</fullName>
    </submittedName>
</protein>
<evidence type="ECO:0000313" key="2">
    <source>
        <dbReference type="RefSeq" id="XP_075095208.1"/>
    </source>
</evidence>
<name>A0AC58TDA5_TOBAC</name>
<proteinExistence type="predicted"/>
<dbReference type="RefSeq" id="XP_075095208.1">
    <property type="nucleotide sequence ID" value="XM_075239107.1"/>
</dbReference>
<organism evidence="1 2">
    <name type="scientific">Nicotiana tabacum</name>
    <name type="common">Common tobacco</name>
    <dbReference type="NCBI Taxonomy" id="4097"/>
    <lineage>
        <taxon>Eukaryota</taxon>
        <taxon>Viridiplantae</taxon>
        <taxon>Streptophyta</taxon>
        <taxon>Embryophyta</taxon>
        <taxon>Tracheophyta</taxon>
        <taxon>Spermatophyta</taxon>
        <taxon>Magnoliopsida</taxon>
        <taxon>eudicotyledons</taxon>
        <taxon>Gunneridae</taxon>
        <taxon>Pentapetalae</taxon>
        <taxon>asterids</taxon>
        <taxon>lamiids</taxon>
        <taxon>Solanales</taxon>
        <taxon>Solanaceae</taxon>
        <taxon>Nicotianoideae</taxon>
        <taxon>Nicotianeae</taxon>
        <taxon>Nicotiana</taxon>
    </lineage>
</organism>
<evidence type="ECO:0000313" key="1">
    <source>
        <dbReference type="Proteomes" id="UP000790787"/>
    </source>
</evidence>
<dbReference type="Proteomes" id="UP000790787">
    <property type="component" value="Chromosome 19"/>
</dbReference>
<gene>
    <name evidence="2" type="primary">LOC107825111</name>
</gene>
<accession>A0AC58TDA5</accession>